<proteinExistence type="predicted"/>
<evidence type="ECO:0000256" key="2">
    <source>
        <dbReference type="ARBA" id="ARBA00023012"/>
    </source>
</evidence>
<evidence type="ECO:0000313" key="10">
    <source>
        <dbReference type="EMBL" id="GGA46444.1"/>
    </source>
</evidence>
<evidence type="ECO:0000256" key="5">
    <source>
        <dbReference type="ARBA" id="ARBA00023163"/>
    </source>
</evidence>
<dbReference type="EMBL" id="BMHF01000014">
    <property type="protein sequence ID" value="GGA46444.1"/>
    <property type="molecule type" value="Genomic_DNA"/>
</dbReference>
<gene>
    <name evidence="10" type="ORF">GCM10010917_34690</name>
</gene>
<comment type="caution">
    <text evidence="10">The sequence shown here is derived from an EMBL/GenBank/DDBJ whole genome shotgun (WGS) entry which is preliminary data.</text>
</comment>
<dbReference type="InterPro" id="IPR011006">
    <property type="entry name" value="CheY-like_superfamily"/>
</dbReference>
<dbReference type="RefSeq" id="WP_094094260.1">
    <property type="nucleotide sequence ID" value="NZ_BMHF01000014.1"/>
</dbReference>
<dbReference type="Gene3D" id="1.10.10.10">
    <property type="entry name" value="Winged helix-like DNA-binding domain superfamily/Winged helix DNA-binding domain"/>
    <property type="match status" value="1"/>
</dbReference>
<dbReference type="InterPro" id="IPR001867">
    <property type="entry name" value="OmpR/PhoB-type_DNA-bd"/>
</dbReference>
<protein>
    <submittedName>
        <fullName evidence="10">DNA-binding response regulator</fullName>
    </submittedName>
</protein>
<dbReference type="SMART" id="SM00448">
    <property type="entry name" value="REC"/>
    <property type="match status" value="1"/>
</dbReference>
<dbReference type="PANTHER" id="PTHR48111:SF73">
    <property type="entry name" value="ALKALINE PHOSPHATASE SYNTHESIS TRANSCRIPTIONAL REGULATORY PROTEIN PHOP"/>
    <property type="match status" value="1"/>
</dbReference>
<evidence type="ECO:0000256" key="7">
    <source>
        <dbReference type="PROSITE-ProRule" id="PRU01091"/>
    </source>
</evidence>
<dbReference type="SUPFAM" id="SSF52172">
    <property type="entry name" value="CheY-like"/>
    <property type="match status" value="1"/>
</dbReference>
<evidence type="ECO:0000256" key="3">
    <source>
        <dbReference type="ARBA" id="ARBA00023015"/>
    </source>
</evidence>
<evidence type="ECO:0000256" key="1">
    <source>
        <dbReference type="ARBA" id="ARBA00022553"/>
    </source>
</evidence>
<evidence type="ECO:0000313" key="11">
    <source>
        <dbReference type="Proteomes" id="UP000609323"/>
    </source>
</evidence>
<reference evidence="11" key="1">
    <citation type="journal article" date="2019" name="Int. J. Syst. Evol. Microbiol.">
        <title>The Global Catalogue of Microorganisms (GCM) 10K type strain sequencing project: providing services to taxonomists for standard genome sequencing and annotation.</title>
        <authorList>
            <consortium name="The Broad Institute Genomics Platform"/>
            <consortium name="The Broad Institute Genome Sequencing Center for Infectious Disease"/>
            <person name="Wu L."/>
            <person name="Ma J."/>
        </authorList>
    </citation>
    <scope>NUCLEOTIDE SEQUENCE [LARGE SCALE GENOMIC DNA]</scope>
    <source>
        <strain evidence="11">CGMCC 1.15044</strain>
    </source>
</reference>
<name>A0ABQ1GM80_9BACL</name>
<keyword evidence="1 6" id="KW-0597">Phosphoprotein</keyword>
<dbReference type="Proteomes" id="UP000609323">
    <property type="component" value="Unassembled WGS sequence"/>
</dbReference>
<accession>A0ABQ1GM80</accession>
<evidence type="ECO:0000259" key="8">
    <source>
        <dbReference type="PROSITE" id="PS50110"/>
    </source>
</evidence>
<feature type="DNA-binding region" description="OmpR/PhoB-type" evidence="7">
    <location>
        <begin position="118"/>
        <end position="212"/>
    </location>
</feature>
<dbReference type="InterPro" id="IPR039420">
    <property type="entry name" value="WalR-like"/>
</dbReference>
<dbReference type="InterPro" id="IPR036388">
    <property type="entry name" value="WH-like_DNA-bd_sf"/>
</dbReference>
<dbReference type="PANTHER" id="PTHR48111">
    <property type="entry name" value="REGULATOR OF RPOS"/>
    <property type="match status" value="1"/>
</dbReference>
<sequence>MNLLLAEDEALMLQILKSYFIKEGFNVYTARDGEEALELFYNHQIDLAVLDWMMPGLSGVEVCREIKNTSRTKVLLLTAKGEADEELYALNAGADEYVRKPFDPRILLARARKLLNMDAQIRIGKLVVDLEGQKIFREGRDLQATSKEFQLMKYLALNKGQIVTRKMLLDQVWGFDYFGDERTVDTHIRRLREKIGERWIKTYRGMGYSLEDGPIGEKLDNPRGDSPDE</sequence>
<organism evidence="10 11">
    <name type="scientific">Paenibacillus physcomitrellae</name>
    <dbReference type="NCBI Taxonomy" id="1619311"/>
    <lineage>
        <taxon>Bacteria</taxon>
        <taxon>Bacillati</taxon>
        <taxon>Bacillota</taxon>
        <taxon>Bacilli</taxon>
        <taxon>Bacillales</taxon>
        <taxon>Paenibacillaceae</taxon>
        <taxon>Paenibacillus</taxon>
    </lineage>
</organism>
<evidence type="ECO:0000256" key="6">
    <source>
        <dbReference type="PROSITE-ProRule" id="PRU00169"/>
    </source>
</evidence>
<feature type="domain" description="OmpR/PhoB-type" evidence="9">
    <location>
        <begin position="118"/>
        <end position="212"/>
    </location>
</feature>
<dbReference type="Pfam" id="PF00486">
    <property type="entry name" value="Trans_reg_C"/>
    <property type="match status" value="1"/>
</dbReference>
<dbReference type="Pfam" id="PF00072">
    <property type="entry name" value="Response_reg"/>
    <property type="match status" value="1"/>
</dbReference>
<dbReference type="PROSITE" id="PS51755">
    <property type="entry name" value="OMPR_PHOB"/>
    <property type="match status" value="1"/>
</dbReference>
<keyword evidence="3" id="KW-0805">Transcription regulation</keyword>
<dbReference type="InterPro" id="IPR001789">
    <property type="entry name" value="Sig_transdc_resp-reg_receiver"/>
</dbReference>
<keyword evidence="2" id="KW-0902">Two-component regulatory system</keyword>
<keyword evidence="4 7" id="KW-0238">DNA-binding</keyword>
<dbReference type="Gene3D" id="3.40.50.2300">
    <property type="match status" value="1"/>
</dbReference>
<keyword evidence="5" id="KW-0804">Transcription</keyword>
<dbReference type="GO" id="GO:0003677">
    <property type="term" value="F:DNA binding"/>
    <property type="evidence" value="ECO:0007669"/>
    <property type="project" value="UniProtKB-KW"/>
</dbReference>
<dbReference type="SMART" id="SM00862">
    <property type="entry name" value="Trans_reg_C"/>
    <property type="match status" value="1"/>
</dbReference>
<keyword evidence="11" id="KW-1185">Reference proteome</keyword>
<dbReference type="PROSITE" id="PS50110">
    <property type="entry name" value="RESPONSE_REGULATORY"/>
    <property type="match status" value="1"/>
</dbReference>
<dbReference type="CDD" id="cd17574">
    <property type="entry name" value="REC_OmpR"/>
    <property type="match status" value="1"/>
</dbReference>
<feature type="domain" description="Response regulatory" evidence="8">
    <location>
        <begin position="2"/>
        <end position="115"/>
    </location>
</feature>
<dbReference type="CDD" id="cd00383">
    <property type="entry name" value="trans_reg_C"/>
    <property type="match status" value="1"/>
</dbReference>
<feature type="modified residue" description="4-aspartylphosphate" evidence="6">
    <location>
        <position position="51"/>
    </location>
</feature>
<evidence type="ECO:0000259" key="9">
    <source>
        <dbReference type="PROSITE" id="PS51755"/>
    </source>
</evidence>
<evidence type="ECO:0000256" key="4">
    <source>
        <dbReference type="ARBA" id="ARBA00023125"/>
    </source>
</evidence>